<comment type="caution">
    <text evidence="2">The sequence shown here is derived from an EMBL/GenBank/DDBJ whole genome shotgun (WGS) entry which is preliminary data.</text>
</comment>
<organism evidence="2 3">
    <name type="scientific">Clostridium perfringens</name>
    <dbReference type="NCBI Taxonomy" id="1502"/>
    <lineage>
        <taxon>Bacteria</taxon>
        <taxon>Bacillati</taxon>
        <taxon>Bacillota</taxon>
        <taxon>Clostridia</taxon>
        <taxon>Eubacteriales</taxon>
        <taxon>Clostridiaceae</taxon>
        <taxon>Clostridium</taxon>
    </lineage>
</organism>
<dbReference type="Proteomes" id="UP000859547">
    <property type="component" value="Unassembled WGS sequence"/>
</dbReference>
<gene>
    <name evidence="2" type="ORF">I9080_002110</name>
</gene>
<feature type="coiled-coil region" evidence="1">
    <location>
        <begin position="52"/>
        <end position="129"/>
    </location>
</feature>
<accession>A0A8H9QY50</accession>
<dbReference type="RefSeq" id="WP_004456543.1">
    <property type="nucleotide sequence ID" value="NZ_CATNXJ010000012.1"/>
</dbReference>
<sequence length="143" mass="17247">MLYTVEEVAQELNITKQAIYRHIRKEEFKDYIVVKDRVKHITEDGLNRLKGKDNKEIIIQKQREEILELKLEKKQLLKLLDQQNEIIKTSQLLEKKAIENTNKALSEVERVLVDKKKELEDRKEQFNNKEKSFWSRFFKFSLA</sequence>
<name>A0A8H9QY50_CLOPF</name>
<reference evidence="2" key="1">
    <citation type="journal article" date="2018" name="Genome Biol.">
        <title>SKESA: strategic k-mer extension for scrupulous assemblies.</title>
        <authorList>
            <person name="Souvorov A."/>
            <person name="Agarwala R."/>
            <person name="Lipman D.J."/>
        </authorList>
    </citation>
    <scope>NUCLEOTIDE SEQUENCE</scope>
    <source>
        <strain evidence="2">C8</strain>
    </source>
</reference>
<proteinExistence type="predicted"/>
<protein>
    <submittedName>
        <fullName evidence="2">Helix-turn-helix domain-containing protein</fullName>
    </submittedName>
</protein>
<evidence type="ECO:0000313" key="3">
    <source>
        <dbReference type="Proteomes" id="UP000859547"/>
    </source>
</evidence>
<dbReference type="AlphaFoldDB" id="A0A8H9QY50"/>
<keyword evidence="1" id="KW-0175">Coiled coil</keyword>
<reference evidence="2" key="2">
    <citation type="submission" date="2020-07" db="EMBL/GenBank/DDBJ databases">
        <authorList>
            <consortium name="NCBI Pathogen Detection Project"/>
        </authorList>
    </citation>
    <scope>NUCLEOTIDE SEQUENCE</scope>
    <source>
        <strain evidence="2">C8</strain>
    </source>
</reference>
<evidence type="ECO:0000313" key="2">
    <source>
        <dbReference type="EMBL" id="HAT4308300.1"/>
    </source>
</evidence>
<evidence type="ECO:0000256" key="1">
    <source>
        <dbReference type="SAM" id="Coils"/>
    </source>
</evidence>
<dbReference type="EMBL" id="DACTCB010000011">
    <property type="protein sequence ID" value="HAT4308300.1"/>
    <property type="molecule type" value="Genomic_DNA"/>
</dbReference>